<dbReference type="GO" id="GO:0005886">
    <property type="term" value="C:plasma membrane"/>
    <property type="evidence" value="ECO:0007669"/>
    <property type="project" value="InterPro"/>
</dbReference>
<dbReference type="EMBL" id="CP121196">
    <property type="protein sequence ID" value="XBH19126.1"/>
    <property type="molecule type" value="Genomic_DNA"/>
</dbReference>
<dbReference type="GO" id="GO:0022857">
    <property type="term" value="F:transmembrane transporter activity"/>
    <property type="evidence" value="ECO:0007669"/>
    <property type="project" value="InterPro"/>
</dbReference>
<evidence type="ECO:0000256" key="2">
    <source>
        <dbReference type="ARBA" id="ARBA00022692"/>
    </source>
</evidence>
<keyword evidence="4 5" id="KW-0472">Membrane</keyword>
<organism evidence="6">
    <name type="scientific">Telmatobacter sp. DSM 110680</name>
    <dbReference type="NCBI Taxonomy" id="3036704"/>
    <lineage>
        <taxon>Bacteria</taxon>
        <taxon>Pseudomonadati</taxon>
        <taxon>Acidobacteriota</taxon>
        <taxon>Terriglobia</taxon>
        <taxon>Terriglobales</taxon>
        <taxon>Acidobacteriaceae</taxon>
        <taxon>Telmatobacter</taxon>
    </lineage>
</organism>
<proteinExistence type="predicted"/>
<sequence length="383" mass="42634">MPSMRLSNPKTWSQQELAAKLRVDRRANHGLLNWERRRLLIHATKTALSAALCWWIAIRFGLHDGYWGAISAIIVLQSNFGATISASRDRILGTMIGAAFGFAFSLFGVLPWNYILAVLSAVILCGLLGLRNSSRLAGVTISIVMLVQKTGSHWLLALHRVGEVFLGILVAVVVSTLVFPDRARLRLRDGLAQEFLVLDAFFEGILQGFRGVPAQNLPELRQDSLAMLRGNNALLEEMRNEPSGGPGWREGLGMLAQFGRTIFDALVALELAVRESYEDRYAQQLEPELGRLVTDIESGFQYVAKCIHGWRFHVAPPNLNLEQDIAELEERMAKVRHTGFSFSQAEILRAYAVQLHLKQIAVLLRASRVETSRAIGEAQPKES</sequence>
<accession>A0AAU7DQT1</accession>
<evidence type="ECO:0000256" key="4">
    <source>
        <dbReference type="ARBA" id="ARBA00023136"/>
    </source>
</evidence>
<name>A0AAU7DQT1_9BACT</name>
<dbReference type="PANTHER" id="PTHR47804:SF3">
    <property type="entry name" value="PROTEIN BRE4"/>
    <property type="match status" value="1"/>
</dbReference>
<dbReference type="AlphaFoldDB" id="A0AAU7DQT1"/>
<evidence type="ECO:0000256" key="5">
    <source>
        <dbReference type="SAM" id="Phobius"/>
    </source>
</evidence>
<feature type="transmembrane region" description="Helical" evidence="5">
    <location>
        <begin position="66"/>
        <end position="84"/>
    </location>
</feature>
<reference evidence="6" key="1">
    <citation type="submission" date="2023-03" db="EMBL/GenBank/DDBJ databases">
        <title>Edaphobacter sp.</title>
        <authorList>
            <person name="Huber K.J."/>
            <person name="Papendorf J."/>
            <person name="Pilke C."/>
            <person name="Bunk B."/>
            <person name="Sproeer C."/>
            <person name="Pester M."/>
        </authorList>
    </citation>
    <scope>NUCLEOTIDE SEQUENCE</scope>
    <source>
        <strain evidence="6">DSM 110680</strain>
    </source>
</reference>
<protein>
    <submittedName>
        <fullName evidence="6">FUSC family protein</fullName>
    </submittedName>
</protein>
<dbReference type="PANTHER" id="PTHR47804">
    <property type="entry name" value="60S RIBOSOMAL PROTEIN L19"/>
    <property type="match status" value="1"/>
</dbReference>
<feature type="transmembrane region" description="Helical" evidence="5">
    <location>
        <begin position="114"/>
        <end position="130"/>
    </location>
</feature>
<dbReference type="Pfam" id="PF04632">
    <property type="entry name" value="FUSC"/>
    <property type="match status" value="1"/>
</dbReference>
<feature type="transmembrane region" description="Helical" evidence="5">
    <location>
        <begin position="161"/>
        <end position="179"/>
    </location>
</feature>
<feature type="transmembrane region" description="Helical" evidence="5">
    <location>
        <begin position="39"/>
        <end position="60"/>
    </location>
</feature>
<dbReference type="InterPro" id="IPR052430">
    <property type="entry name" value="IVT-Associated"/>
</dbReference>
<feature type="transmembrane region" description="Helical" evidence="5">
    <location>
        <begin position="91"/>
        <end position="108"/>
    </location>
</feature>
<gene>
    <name evidence="6" type="ORF">P8935_07350</name>
</gene>
<dbReference type="InterPro" id="IPR006726">
    <property type="entry name" value="PHBA_efflux_AaeB/fusaric-R"/>
</dbReference>
<keyword evidence="3 5" id="KW-1133">Transmembrane helix</keyword>
<comment type="subcellular location">
    <subcellularLocation>
        <location evidence="1">Membrane</location>
        <topology evidence="1">Multi-pass membrane protein</topology>
    </subcellularLocation>
</comment>
<evidence type="ECO:0000313" key="6">
    <source>
        <dbReference type="EMBL" id="XBH19126.1"/>
    </source>
</evidence>
<evidence type="ECO:0000256" key="1">
    <source>
        <dbReference type="ARBA" id="ARBA00004141"/>
    </source>
</evidence>
<evidence type="ECO:0000256" key="3">
    <source>
        <dbReference type="ARBA" id="ARBA00022989"/>
    </source>
</evidence>
<dbReference type="RefSeq" id="WP_348264341.1">
    <property type="nucleotide sequence ID" value="NZ_CP121196.1"/>
</dbReference>
<keyword evidence="2 5" id="KW-0812">Transmembrane</keyword>